<evidence type="ECO:0000256" key="1">
    <source>
        <dbReference type="SAM" id="Coils"/>
    </source>
</evidence>
<keyword evidence="3" id="KW-1185">Reference proteome</keyword>
<evidence type="ECO:0000313" key="2">
    <source>
        <dbReference type="EMBL" id="ALG13251.1"/>
    </source>
</evidence>
<organism evidence="2 3">
    <name type="scientific">Kibdelosporangium phytohabitans</name>
    <dbReference type="NCBI Taxonomy" id="860235"/>
    <lineage>
        <taxon>Bacteria</taxon>
        <taxon>Bacillati</taxon>
        <taxon>Actinomycetota</taxon>
        <taxon>Actinomycetes</taxon>
        <taxon>Pseudonocardiales</taxon>
        <taxon>Pseudonocardiaceae</taxon>
        <taxon>Kibdelosporangium</taxon>
    </lineage>
</organism>
<gene>
    <name evidence="2" type="ORF">AOZ06_46045</name>
</gene>
<dbReference type="AlphaFoldDB" id="A0A0N9I0L0"/>
<protein>
    <recommendedName>
        <fullName evidence="4">ESX-1 secretion-associated protein</fullName>
    </recommendedName>
</protein>
<feature type="coiled-coil region" evidence="1">
    <location>
        <begin position="55"/>
        <end position="82"/>
    </location>
</feature>
<accession>A0A0N9I0L0</accession>
<dbReference type="KEGG" id="kphy:AOZ06_46045"/>
<reference evidence="2 3" key="1">
    <citation type="submission" date="2015-07" db="EMBL/GenBank/DDBJ databases">
        <title>Genome sequencing of Kibdelosporangium phytohabitans.</title>
        <authorList>
            <person name="Qin S."/>
            <person name="Xing K."/>
        </authorList>
    </citation>
    <scope>NUCLEOTIDE SEQUENCE [LARGE SCALE GENOMIC DNA]</scope>
    <source>
        <strain evidence="2 3">KLBMP1111</strain>
    </source>
</reference>
<keyword evidence="1" id="KW-0175">Coiled coil</keyword>
<evidence type="ECO:0000313" key="3">
    <source>
        <dbReference type="Proteomes" id="UP000063699"/>
    </source>
</evidence>
<name>A0A0N9I0L0_9PSEU</name>
<dbReference type="STRING" id="860235.AOZ06_46045"/>
<proteinExistence type="predicted"/>
<sequence length="116" mass="12731">MSMTTGGSSQVDIPALENYATQLGYYQAESGKFSELVNRADVTNDAWGIVGVWAKQSYTDRLAELRALMEQMRQGVDALTEKVTLSAAIYRGNEKDQAMRFGKHEAVIDGPREGAP</sequence>
<dbReference type="OrthoDB" id="3688292at2"/>
<evidence type="ECO:0008006" key="4">
    <source>
        <dbReference type="Google" id="ProtNLM"/>
    </source>
</evidence>
<dbReference type="EMBL" id="CP012752">
    <property type="protein sequence ID" value="ALG13251.1"/>
    <property type="molecule type" value="Genomic_DNA"/>
</dbReference>
<dbReference type="Proteomes" id="UP000063699">
    <property type="component" value="Chromosome"/>
</dbReference>